<reference evidence="1 2" key="1">
    <citation type="submission" date="2024-01" db="EMBL/GenBank/DDBJ databases">
        <title>The genomes of 5 underutilized Papilionoideae crops provide insights into root nodulation and disease resistanc.</title>
        <authorList>
            <person name="Jiang F."/>
        </authorList>
    </citation>
    <scope>NUCLEOTIDE SEQUENCE [LARGE SCALE GENOMIC DNA]</scope>
    <source>
        <strain evidence="1">LVBAO_FW01</strain>
        <tissue evidence="1">Leaves</tissue>
    </source>
</reference>
<evidence type="ECO:0000313" key="2">
    <source>
        <dbReference type="Proteomes" id="UP001367508"/>
    </source>
</evidence>
<keyword evidence="2" id="KW-1185">Reference proteome</keyword>
<dbReference type="EMBL" id="JAYMYQ010000008">
    <property type="protein sequence ID" value="KAK7315831.1"/>
    <property type="molecule type" value="Genomic_DNA"/>
</dbReference>
<gene>
    <name evidence="1" type="ORF">VNO77_34410</name>
</gene>
<sequence>MAKRAPDSLGTGRRLRVLFPALGLRRAWLFANQLGVAVIPWGTLGHTLEGDALLGLGEVWLDYYGSNRNLSIEWASDFRALVALAYRYSLLEGLVYTGIRPRKGIGVVMAIRGIGWWSNGGGDLQVG</sequence>
<organism evidence="1 2">
    <name type="scientific">Canavalia gladiata</name>
    <name type="common">Sword bean</name>
    <name type="synonym">Dolichos gladiatus</name>
    <dbReference type="NCBI Taxonomy" id="3824"/>
    <lineage>
        <taxon>Eukaryota</taxon>
        <taxon>Viridiplantae</taxon>
        <taxon>Streptophyta</taxon>
        <taxon>Embryophyta</taxon>
        <taxon>Tracheophyta</taxon>
        <taxon>Spermatophyta</taxon>
        <taxon>Magnoliopsida</taxon>
        <taxon>eudicotyledons</taxon>
        <taxon>Gunneridae</taxon>
        <taxon>Pentapetalae</taxon>
        <taxon>rosids</taxon>
        <taxon>fabids</taxon>
        <taxon>Fabales</taxon>
        <taxon>Fabaceae</taxon>
        <taxon>Papilionoideae</taxon>
        <taxon>50 kb inversion clade</taxon>
        <taxon>NPAAA clade</taxon>
        <taxon>indigoferoid/millettioid clade</taxon>
        <taxon>Phaseoleae</taxon>
        <taxon>Canavalia</taxon>
    </lineage>
</organism>
<name>A0AAN9PYI2_CANGL</name>
<dbReference type="AlphaFoldDB" id="A0AAN9PYI2"/>
<comment type="caution">
    <text evidence="1">The sequence shown here is derived from an EMBL/GenBank/DDBJ whole genome shotgun (WGS) entry which is preliminary data.</text>
</comment>
<dbReference type="Proteomes" id="UP001367508">
    <property type="component" value="Unassembled WGS sequence"/>
</dbReference>
<accession>A0AAN9PYI2</accession>
<proteinExistence type="predicted"/>
<protein>
    <submittedName>
        <fullName evidence="1">Uncharacterized protein</fullName>
    </submittedName>
</protein>
<evidence type="ECO:0000313" key="1">
    <source>
        <dbReference type="EMBL" id="KAK7315831.1"/>
    </source>
</evidence>